<accession>A0AAV6UJU8</accession>
<reference evidence="2 3" key="1">
    <citation type="journal article" date="2022" name="Nat. Ecol. Evol.">
        <title>A masculinizing supergene underlies an exaggerated male reproductive morph in a spider.</title>
        <authorList>
            <person name="Hendrickx F."/>
            <person name="De Corte Z."/>
            <person name="Sonet G."/>
            <person name="Van Belleghem S.M."/>
            <person name="Kostlbacher S."/>
            <person name="Vangestel C."/>
        </authorList>
    </citation>
    <scope>NUCLEOTIDE SEQUENCE [LARGE SCALE GENOMIC DNA]</scope>
    <source>
        <strain evidence="2">W744_W776</strain>
    </source>
</reference>
<evidence type="ECO:0000313" key="3">
    <source>
        <dbReference type="Proteomes" id="UP000827092"/>
    </source>
</evidence>
<keyword evidence="3" id="KW-1185">Reference proteome</keyword>
<evidence type="ECO:0000256" key="1">
    <source>
        <dbReference type="SAM" id="MobiDB-lite"/>
    </source>
</evidence>
<dbReference type="EMBL" id="JAFNEN010000390">
    <property type="protein sequence ID" value="KAG8184044.1"/>
    <property type="molecule type" value="Genomic_DNA"/>
</dbReference>
<feature type="region of interest" description="Disordered" evidence="1">
    <location>
        <begin position="1"/>
        <end position="22"/>
    </location>
</feature>
<gene>
    <name evidence="2" type="ORF">JTE90_011542</name>
</gene>
<comment type="caution">
    <text evidence="2">The sequence shown here is derived from an EMBL/GenBank/DDBJ whole genome shotgun (WGS) entry which is preliminary data.</text>
</comment>
<name>A0AAV6UJU8_9ARAC</name>
<evidence type="ECO:0000313" key="2">
    <source>
        <dbReference type="EMBL" id="KAG8184044.1"/>
    </source>
</evidence>
<sequence>MCSTNDPPHRKRDHAMERDTSKNFGSHLYRENNIYFDSFRRGWGWLVGDGESALKREMAQKDRDAYNRERQKEKFTIFVVEGRETQFPGEFLEFRS</sequence>
<proteinExistence type="predicted"/>
<dbReference type="Proteomes" id="UP000827092">
    <property type="component" value="Unassembled WGS sequence"/>
</dbReference>
<organism evidence="2 3">
    <name type="scientific">Oedothorax gibbosus</name>
    <dbReference type="NCBI Taxonomy" id="931172"/>
    <lineage>
        <taxon>Eukaryota</taxon>
        <taxon>Metazoa</taxon>
        <taxon>Ecdysozoa</taxon>
        <taxon>Arthropoda</taxon>
        <taxon>Chelicerata</taxon>
        <taxon>Arachnida</taxon>
        <taxon>Araneae</taxon>
        <taxon>Araneomorphae</taxon>
        <taxon>Entelegynae</taxon>
        <taxon>Araneoidea</taxon>
        <taxon>Linyphiidae</taxon>
        <taxon>Erigoninae</taxon>
        <taxon>Oedothorax</taxon>
    </lineage>
</organism>
<dbReference type="AlphaFoldDB" id="A0AAV6UJU8"/>
<protein>
    <submittedName>
        <fullName evidence="2">Uncharacterized protein</fullName>
    </submittedName>
</protein>